<dbReference type="InterPro" id="IPR029044">
    <property type="entry name" value="Nucleotide-diphossugar_trans"/>
</dbReference>
<dbReference type="PANTHER" id="PTHR43685:SF11">
    <property type="entry name" value="GLYCOSYLTRANSFERASE TAGX-RELATED"/>
    <property type="match status" value="1"/>
</dbReference>
<gene>
    <name evidence="2" type="ORF">J2W36_003843</name>
</gene>
<proteinExistence type="predicted"/>
<sequence>MSPLMAVETPALMSTSVALCTYQGEQYLAQQLDSLLAQQRLPDEIVAFDDASADGTWDLLLSFADDAAERGIQVHLHRNSSNVGYVANFTQALLATRGELIFLCDQDDVWHVDKLSRFAQEFERRPDLLMLHSDAELVDDAGGSLNCKLFEAFEVSREELTSVHGNGAFEVLVKRNIVTGATMAIRRSVIAQGFDVPHGWIHDEWLAMVAATQGRVDCLEAATIDYRQHGNNQVGARPRGFVERLTGGTISRAEFMDRMLARTQSLMTQSASGQLTLNAPQMHLLSERLRHARVRAHLPQSATARAALVLREYASGRYHEFGNGLRSLLSDLFKLRG</sequence>
<dbReference type="InterPro" id="IPR001173">
    <property type="entry name" value="Glyco_trans_2-like"/>
</dbReference>
<feature type="domain" description="Glycosyltransferase 2-like" evidence="1">
    <location>
        <begin position="16"/>
        <end position="146"/>
    </location>
</feature>
<evidence type="ECO:0000259" key="1">
    <source>
        <dbReference type="Pfam" id="PF00535"/>
    </source>
</evidence>
<reference evidence="2 3" key="1">
    <citation type="submission" date="2023-07" db="EMBL/GenBank/DDBJ databases">
        <title>Sorghum-associated microbial communities from plants grown in Nebraska, USA.</title>
        <authorList>
            <person name="Schachtman D."/>
        </authorList>
    </citation>
    <scope>NUCLEOTIDE SEQUENCE [LARGE SCALE GENOMIC DNA]</scope>
    <source>
        <strain evidence="2 3">DS1607</strain>
    </source>
</reference>
<evidence type="ECO:0000313" key="3">
    <source>
        <dbReference type="Proteomes" id="UP001226867"/>
    </source>
</evidence>
<organism evidence="2 3">
    <name type="scientific">Variovorax ginsengisoli</name>
    <dbReference type="NCBI Taxonomy" id="363844"/>
    <lineage>
        <taxon>Bacteria</taxon>
        <taxon>Pseudomonadati</taxon>
        <taxon>Pseudomonadota</taxon>
        <taxon>Betaproteobacteria</taxon>
        <taxon>Burkholderiales</taxon>
        <taxon>Comamonadaceae</taxon>
        <taxon>Variovorax</taxon>
    </lineage>
</organism>
<dbReference type="EMBL" id="JAUSRO010000013">
    <property type="protein sequence ID" value="MDP9901574.1"/>
    <property type="molecule type" value="Genomic_DNA"/>
</dbReference>
<dbReference type="RefSeq" id="WP_307691347.1">
    <property type="nucleotide sequence ID" value="NZ_JAUSRO010000013.1"/>
</dbReference>
<name>A0ABT9SB38_9BURK</name>
<protein>
    <recommendedName>
        <fullName evidence="1">Glycosyltransferase 2-like domain-containing protein</fullName>
    </recommendedName>
</protein>
<dbReference type="Pfam" id="PF00535">
    <property type="entry name" value="Glycos_transf_2"/>
    <property type="match status" value="1"/>
</dbReference>
<comment type="caution">
    <text evidence="2">The sequence shown here is derived from an EMBL/GenBank/DDBJ whole genome shotgun (WGS) entry which is preliminary data.</text>
</comment>
<keyword evidence="3" id="KW-1185">Reference proteome</keyword>
<dbReference type="PANTHER" id="PTHR43685">
    <property type="entry name" value="GLYCOSYLTRANSFERASE"/>
    <property type="match status" value="1"/>
</dbReference>
<evidence type="ECO:0000313" key="2">
    <source>
        <dbReference type="EMBL" id="MDP9901574.1"/>
    </source>
</evidence>
<dbReference type="Gene3D" id="3.90.550.10">
    <property type="entry name" value="Spore Coat Polysaccharide Biosynthesis Protein SpsA, Chain A"/>
    <property type="match status" value="1"/>
</dbReference>
<dbReference type="InterPro" id="IPR050834">
    <property type="entry name" value="Glycosyltransf_2"/>
</dbReference>
<dbReference type="Proteomes" id="UP001226867">
    <property type="component" value="Unassembled WGS sequence"/>
</dbReference>
<dbReference type="CDD" id="cd04196">
    <property type="entry name" value="GT_2_like_d"/>
    <property type="match status" value="1"/>
</dbReference>
<dbReference type="SUPFAM" id="SSF53448">
    <property type="entry name" value="Nucleotide-diphospho-sugar transferases"/>
    <property type="match status" value="1"/>
</dbReference>
<accession>A0ABT9SB38</accession>